<protein>
    <submittedName>
        <fullName evidence="1">Uncharacterized protein</fullName>
    </submittedName>
</protein>
<keyword evidence="2" id="KW-1185">Reference proteome</keyword>
<gene>
    <name evidence="1" type="ORF">SORBI_3002G260100</name>
</gene>
<accession>A0A1B6QDI7</accession>
<dbReference type="Proteomes" id="UP000000768">
    <property type="component" value="Chromosome 2"/>
</dbReference>
<sequence length="66" mass="7533">MTCLWPPLHLRQEALLLRARVCVVVDRRQSPWLASAALILHASFIQSTTSPASSQHLEQPWLWCVL</sequence>
<proteinExistence type="predicted"/>
<dbReference type="Gramene" id="KXG35985">
    <property type="protein sequence ID" value="KXG35985"/>
    <property type="gene ID" value="SORBI_3002G260100"/>
</dbReference>
<dbReference type="AlphaFoldDB" id="A0A1B6QDI7"/>
<reference evidence="1 2" key="1">
    <citation type="journal article" date="2009" name="Nature">
        <title>The Sorghum bicolor genome and the diversification of grasses.</title>
        <authorList>
            <person name="Paterson A.H."/>
            <person name="Bowers J.E."/>
            <person name="Bruggmann R."/>
            <person name="Dubchak I."/>
            <person name="Grimwood J."/>
            <person name="Gundlach H."/>
            <person name="Haberer G."/>
            <person name="Hellsten U."/>
            <person name="Mitros T."/>
            <person name="Poliakov A."/>
            <person name="Schmutz J."/>
            <person name="Spannagl M."/>
            <person name="Tang H."/>
            <person name="Wang X."/>
            <person name="Wicker T."/>
            <person name="Bharti A.K."/>
            <person name="Chapman J."/>
            <person name="Feltus F.A."/>
            <person name="Gowik U."/>
            <person name="Grigoriev I.V."/>
            <person name="Lyons E."/>
            <person name="Maher C.A."/>
            <person name="Martis M."/>
            <person name="Narechania A."/>
            <person name="Otillar R.P."/>
            <person name="Penning B.W."/>
            <person name="Salamov A.A."/>
            <person name="Wang Y."/>
            <person name="Zhang L."/>
            <person name="Carpita N.C."/>
            <person name="Freeling M."/>
            <person name="Gingle A.R."/>
            <person name="Hash C.T."/>
            <person name="Keller B."/>
            <person name="Klein P."/>
            <person name="Kresovich S."/>
            <person name="McCann M.C."/>
            <person name="Ming R."/>
            <person name="Peterson D.G."/>
            <person name="Mehboob-ur-Rahman"/>
            <person name="Ware D."/>
            <person name="Westhoff P."/>
            <person name="Mayer K.F."/>
            <person name="Messing J."/>
            <person name="Rokhsar D.S."/>
        </authorList>
    </citation>
    <scope>NUCLEOTIDE SEQUENCE [LARGE SCALE GENOMIC DNA]</scope>
    <source>
        <strain evidence="2">cv. BTx623</strain>
    </source>
</reference>
<organism evidence="1 2">
    <name type="scientific">Sorghum bicolor</name>
    <name type="common">Sorghum</name>
    <name type="synonym">Sorghum vulgare</name>
    <dbReference type="NCBI Taxonomy" id="4558"/>
    <lineage>
        <taxon>Eukaryota</taxon>
        <taxon>Viridiplantae</taxon>
        <taxon>Streptophyta</taxon>
        <taxon>Embryophyta</taxon>
        <taxon>Tracheophyta</taxon>
        <taxon>Spermatophyta</taxon>
        <taxon>Magnoliopsida</taxon>
        <taxon>Liliopsida</taxon>
        <taxon>Poales</taxon>
        <taxon>Poaceae</taxon>
        <taxon>PACMAD clade</taxon>
        <taxon>Panicoideae</taxon>
        <taxon>Andropogonodae</taxon>
        <taxon>Andropogoneae</taxon>
        <taxon>Sorghinae</taxon>
        <taxon>Sorghum</taxon>
    </lineage>
</organism>
<name>A0A1B6QDI7_SORBI</name>
<dbReference type="EMBL" id="CM000761">
    <property type="protein sequence ID" value="KXG35985.1"/>
    <property type="molecule type" value="Genomic_DNA"/>
</dbReference>
<evidence type="ECO:0000313" key="2">
    <source>
        <dbReference type="Proteomes" id="UP000000768"/>
    </source>
</evidence>
<reference evidence="2" key="2">
    <citation type="journal article" date="2018" name="Plant J.">
        <title>The Sorghum bicolor reference genome: improved assembly, gene annotations, a transcriptome atlas, and signatures of genome organization.</title>
        <authorList>
            <person name="McCormick R.F."/>
            <person name="Truong S.K."/>
            <person name="Sreedasyam A."/>
            <person name="Jenkins J."/>
            <person name="Shu S."/>
            <person name="Sims D."/>
            <person name="Kennedy M."/>
            <person name="Amirebrahimi M."/>
            <person name="Weers B.D."/>
            <person name="McKinley B."/>
            <person name="Mattison A."/>
            <person name="Morishige D.T."/>
            <person name="Grimwood J."/>
            <person name="Schmutz J."/>
            <person name="Mullet J.E."/>
        </authorList>
    </citation>
    <scope>NUCLEOTIDE SEQUENCE [LARGE SCALE GENOMIC DNA]</scope>
    <source>
        <strain evidence="2">cv. BTx623</strain>
    </source>
</reference>
<dbReference type="InParanoid" id="A0A1B6QDI7"/>
<evidence type="ECO:0000313" key="1">
    <source>
        <dbReference type="EMBL" id="KXG35985.1"/>
    </source>
</evidence>